<dbReference type="CDD" id="cd00155">
    <property type="entry name" value="RasGEF"/>
    <property type="match status" value="1"/>
</dbReference>
<dbReference type="SUPFAM" id="SSF48366">
    <property type="entry name" value="Ras GEF"/>
    <property type="match status" value="1"/>
</dbReference>
<evidence type="ECO:0000256" key="3">
    <source>
        <dbReference type="PROSITE-ProRule" id="PRU00168"/>
    </source>
</evidence>
<dbReference type="PANTHER" id="PTHR23113">
    <property type="entry name" value="GUANINE NUCLEOTIDE EXCHANGE FACTOR"/>
    <property type="match status" value="1"/>
</dbReference>
<dbReference type="Pfam" id="PF00618">
    <property type="entry name" value="RasGEF_N"/>
    <property type="match status" value="1"/>
</dbReference>
<dbReference type="Gene3D" id="1.10.840.10">
    <property type="entry name" value="Ras guanine-nucleotide exchange factors catalytic domain"/>
    <property type="match status" value="1"/>
</dbReference>
<dbReference type="EMBL" id="JAWJWE010000039">
    <property type="protein sequence ID" value="KAK6620705.1"/>
    <property type="molecule type" value="Genomic_DNA"/>
</dbReference>
<dbReference type="Pfam" id="PF00617">
    <property type="entry name" value="RasGEF"/>
    <property type="match status" value="1"/>
</dbReference>
<feature type="region of interest" description="Disordered" evidence="4">
    <location>
        <begin position="400"/>
        <end position="432"/>
    </location>
</feature>
<dbReference type="InterPro" id="IPR023578">
    <property type="entry name" value="Ras_GEF_dom_sf"/>
</dbReference>
<dbReference type="InterPro" id="IPR000651">
    <property type="entry name" value="Ras-like_Gua-exchang_fac_N"/>
</dbReference>
<dbReference type="PANTHER" id="PTHR23113:SF224">
    <property type="entry name" value="RAP GUANINE NUCLEOTIDE EXCHANGE FACTOR 1"/>
    <property type="match status" value="1"/>
</dbReference>
<dbReference type="InterPro" id="IPR001895">
    <property type="entry name" value="RASGEF_cat_dom"/>
</dbReference>
<name>A0AAN8NXR7_POLSC</name>
<feature type="domain" description="Ras-GEF" evidence="5">
    <location>
        <begin position="957"/>
        <end position="1182"/>
    </location>
</feature>
<dbReference type="PROSITE" id="PS50212">
    <property type="entry name" value="RASGEF_NTER"/>
    <property type="match status" value="1"/>
</dbReference>
<feature type="region of interest" description="Disordered" evidence="4">
    <location>
        <begin position="1"/>
        <end position="37"/>
    </location>
</feature>
<feature type="compositionally biased region" description="Low complexity" evidence="4">
    <location>
        <begin position="1"/>
        <end position="11"/>
    </location>
</feature>
<dbReference type="PROSITE" id="PS00720">
    <property type="entry name" value="RASGEF"/>
    <property type="match status" value="1"/>
</dbReference>
<evidence type="ECO:0000259" key="5">
    <source>
        <dbReference type="PROSITE" id="PS50009"/>
    </source>
</evidence>
<feature type="compositionally biased region" description="Low complexity" evidence="4">
    <location>
        <begin position="727"/>
        <end position="738"/>
    </location>
</feature>
<keyword evidence="1 3" id="KW-0344">Guanine-nucleotide releasing factor</keyword>
<dbReference type="InterPro" id="IPR008937">
    <property type="entry name" value="Ras-like_GEF"/>
</dbReference>
<dbReference type="GO" id="GO:0005886">
    <property type="term" value="C:plasma membrane"/>
    <property type="evidence" value="ECO:0007669"/>
    <property type="project" value="TreeGrafter"/>
</dbReference>
<sequence>MRSSGGSTTRSASPCSPKPRTKAADIVDGTSDKNPSKDLECNIRQAQLALKHFRDVVNKNKLEMLPGNGTVVLETVTAIHVLLKKYVLNEQSSILVSATNQVYQSVAKLIKLCDDYLLIGEKALGKENVTEIVNLVEDAIHNLVSLTRDKITVRDSNHKAGVDVSTNHIKHKPRALTENNTLDGSQRNSLPDIPLTPREREILERTSAFVLERHSQSSENVLDDSPPPKPPHPDRVLLDPSFPPPLPPKKRQKNSEELAVMKNSMECLSLRSKSPEDSSSLSASAGSLDSVMNHCREETNGSILADVQDGRNDHLLNSSVIADRSLPNGCSQNFLWDYSSSSSSDFLPCDLLNTARDFLSFVPEVVPSDNSPHKLDRLSGSHTESGFVSLPSARSSFQSYSTSSQHLNSTRSSQQSYTSQESHHTEKQVISSSESSCQKFQTSFVVENSHHSQSSAQRIVTTTSSERLSYQKQSVTKHSTEMSSGGDFWTRNDSSCNLSVSLDDSKPPALPEKTRSRTLRERHLLHCDNFSEKGSILEASQLTEKNCSLSQTVIEDGAVEHKQSNFSSVNAVRIDNTDGVTNISQADAFEGTVVDTKTVGGVTEQSVVSVGACSESTSIQTSDGKPPPLPPKKKHMFQSVAYSVMAYMEIFGNASHANENEFLRHSVHAYNILQSEWQQHQKLLTSAQSCSFTIGHSNQSTPVRTIESKFEKSNLPPALPPKKRTRSSTSSPPQTPTQLPELDSIKGSELTENHKVEEIAESSELLVPEPLPEPQETSPTVGEKDSETFLLDRLTVSDHLLLKKPEDEGPDIRGGHHDALVIHATKAHRNDFLYQEAFLTTYRTFMTPLELIQKLCYRHEKFSNSQDVVKQRAARESFSLLVRVVSDLTLTDLEQVVLQTLMEFVQQLLCRGDLTMAKALRVIMLSKYEAKKLYLNANTLLPSHNIYTRQSLLLDFKSEQIAEQMTLLDAELFLKIEIPEVLIWAQEQNEEKSPNLTKFTEHFNKMSYWARSRILEQNDAKDREKYVVKFIKIMKHLRKINNFNSYLALLSALDSAPVRRLEWQKHITEGLKEYCALIDSSSSFRAYRQALAETHPPCIPYIGLVLQDLTFVHIGNTNNLPTGEVNFSKRWQQFNIVENMKRFKKGGYPYKKNERIIAFFNGFDDSLSEEAMWQISEKIKPRGGKKM</sequence>
<evidence type="ECO:0000256" key="4">
    <source>
        <dbReference type="SAM" id="MobiDB-lite"/>
    </source>
</evidence>
<dbReference type="FunFam" id="1.10.840.10:FF:000009">
    <property type="entry name" value="rap guanine nucleotide exchange factor 1"/>
    <property type="match status" value="1"/>
</dbReference>
<dbReference type="InterPro" id="IPR036964">
    <property type="entry name" value="RASGEF_cat_dom_sf"/>
</dbReference>
<feature type="compositionally biased region" description="Polar residues" evidence="4">
    <location>
        <begin position="694"/>
        <end position="703"/>
    </location>
</feature>
<evidence type="ECO:0000313" key="8">
    <source>
        <dbReference type="Proteomes" id="UP001372834"/>
    </source>
</evidence>
<dbReference type="Gene3D" id="1.20.870.10">
    <property type="entry name" value="Son of sevenless (SoS) protein Chain: S domain 1"/>
    <property type="match status" value="1"/>
</dbReference>
<dbReference type="SMART" id="SM00147">
    <property type="entry name" value="RasGEF"/>
    <property type="match status" value="1"/>
</dbReference>
<dbReference type="GO" id="GO:0005085">
    <property type="term" value="F:guanyl-nucleotide exchange factor activity"/>
    <property type="evidence" value="ECO:0007669"/>
    <property type="project" value="UniProtKB-KW"/>
</dbReference>
<dbReference type="GO" id="GO:0007265">
    <property type="term" value="P:Ras protein signal transduction"/>
    <property type="evidence" value="ECO:0007669"/>
    <property type="project" value="TreeGrafter"/>
</dbReference>
<reference evidence="7 8" key="1">
    <citation type="submission" date="2023-10" db="EMBL/GenBank/DDBJ databases">
        <title>Genomes of two closely related lineages of the louse Polyplax serrata with different host specificities.</title>
        <authorList>
            <person name="Martinu J."/>
            <person name="Tarabai H."/>
            <person name="Stefka J."/>
            <person name="Hypsa V."/>
        </authorList>
    </citation>
    <scope>NUCLEOTIDE SEQUENCE [LARGE SCALE GENOMIC DNA]</scope>
    <source>
        <strain evidence="7">HR10_N</strain>
    </source>
</reference>
<dbReference type="Proteomes" id="UP001372834">
    <property type="component" value="Unassembled WGS sequence"/>
</dbReference>
<dbReference type="CDD" id="cd06224">
    <property type="entry name" value="REM"/>
    <property type="match status" value="1"/>
</dbReference>
<evidence type="ECO:0000256" key="2">
    <source>
        <dbReference type="ARBA" id="ARBA00083313"/>
    </source>
</evidence>
<feature type="region of interest" description="Disordered" evidence="4">
    <location>
        <begin position="761"/>
        <end position="784"/>
    </location>
</feature>
<protein>
    <recommendedName>
        <fullName evidence="2">CRK SH3-binding GNRP</fullName>
    </recommendedName>
</protein>
<comment type="caution">
    <text evidence="7">The sequence shown here is derived from an EMBL/GenBank/DDBJ whole genome shotgun (WGS) entry which is preliminary data.</text>
</comment>
<feature type="region of interest" description="Disordered" evidence="4">
    <location>
        <begin position="213"/>
        <end position="255"/>
    </location>
</feature>
<organism evidence="7 8">
    <name type="scientific">Polyplax serrata</name>
    <name type="common">Common mouse louse</name>
    <dbReference type="NCBI Taxonomy" id="468196"/>
    <lineage>
        <taxon>Eukaryota</taxon>
        <taxon>Metazoa</taxon>
        <taxon>Ecdysozoa</taxon>
        <taxon>Arthropoda</taxon>
        <taxon>Hexapoda</taxon>
        <taxon>Insecta</taxon>
        <taxon>Pterygota</taxon>
        <taxon>Neoptera</taxon>
        <taxon>Paraneoptera</taxon>
        <taxon>Psocodea</taxon>
        <taxon>Troctomorpha</taxon>
        <taxon>Phthiraptera</taxon>
        <taxon>Anoplura</taxon>
        <taxon>Polyplacidae</taxon>
        <taxon>Polyplax</taxon>
    </lineage>
</organism>
<feature type="region of interest" description="Disordered" evidence="4">
    <location>
        <begin position="694"/>
        <end position="748"/>
    </location>
</feature>
<feature type="compositionally biased region" description="Polar residues" evidence="4">
    <location>
        <begin position="179"/>
        <end position="189"/>
    </location>
</feature>
<evidence type="ECO:0000256" key="1">
    <source>
        <dbReference type="ARBA" id="ARBA00022658"/>
    </source>
</evidence>
<feature type="compositionally biased region" description="Basic and acidic residues" evidence="4">
    <location>
        <begin position="22"/>
        <end position="37"/>
    </location>
</feature>
<feature type="region of interest" description="Disordered" evidence="4">
    <location>
        <begin position="179"/>
        <end position="198"/>
    </location>
</feature>
<proteinExistence type="predicted"/>
<dbReference type="InterPro" id="IPR019804">
    <property type="entry name" value="Ras_G-nucl-exch_fac_CS"/>
</dbReference>
<feature type="compositionally biased region" description="Low complexity" evidence="4">
    <location>
        <begin position="400"/>
        <end position="420"/>
    </location>
</feature>
<dbReference type="PROSITE" id="PS50009">
    <property type="entry name" value="RASGEF_CAT"/>
    <property type="match status" value="1"/>
</dbReference>
<evidence type="ECO:0000259" key="6">
    <source>
        <dbReference type="PROSITE" id="PS50212"/>
    </source>
</evidence>
<accession>A0AAN8NXR7</accession>
<feature type="domain" description="N-terminal Ras-GEF" evidence="6">
    <location>
        <begin position="808"/>
        <end position="929"/>
    </location>
</feature>
<dbReference type="SMART" id="SM00229">
    <property type="entry name" value="RasGEFN"/>
    <property type="match status" value="1"/>
</dbReference>
<gene>
    <name evidence="7" type="ORF">RUM43_011000</name>
</gene>
<evidence type="ECO:0000313" key="7">
    <source>
        <dbReference type="EMBL" id="KAK6620705.1"/>
    </source>
</evidence>
<dbReference type="AlphaFoldDB" id="A0AAN8NXR7"/>